<name>A0A4U7AT50_9PEZI</name>
<dbReference type="GO" id="GO:0006139">
    <property type="term" value="P:nucleobase-containing compound metabolic process"/>
    <property type="evidence" value="ECO:0007669"/>
    <property type="project" value="InterPro"/>
</dbReference>
<proteinExistence type="predicted"/>
<dbReference type="InterPro" id="IPR012337">
    <property type="entry name" value="RNaseH-like_sf"/>
</dbReference>
<protein>
    <submittedName>
        <fullName evidence="2">3'-5' exonuclease-like protein 3</fullName>
    </submittedName>
</protein>
<keyword evidence="2" id="KW-0378">Hydrolase</keyword>
<dbReference type="Proteomes" id="UP000308133">
    <property type="component" value="Unassembled WGS sequence"/>
</dbReference>
<keyword evidence="2" id="KW-0269">Exonuclease</keyword>
<dbReference type="PANTHER" id="PTHR43040">
    <property type="entry name" value="RIBONUCLEASE D"/>
    <property type="match status" value="1"/>
</dbReference>
<gene>
    <name evidence="2" type="ORF">C1H76_9005</name>
</gene>
<dbReference type="PANTHER" id="PTHR43040:SF1">
    <property type="entry name" value="RIBONUCLEASE D"/>
    <property type="match status" value="1"/>
</dbReference>
<dbReference type="InterPro" id="IPR036397">
    <property type="entry name" value="RNaseH_sf"/>
</dbReference>
<feature type="domain" description="3'-5' exonuclease" evidence="1">
    <location>
        <begin position="28"/>
        <end position="151"/>
    </location>
</feature>
<dbReference type="SUPFAM" id="SSF53098">
    <property type="entry name" value="Ribonuclease H-like"/>
    <property type="match status" value="1"/>
</dbReference>
<dbReference type="GO" id="GO:0003676">
    <property type="term" value="F:nucleic acid binding"/>
    <property type="evidence" value="ECO:0007669"/>
    <property type="project" value="InterPro"/>
</dbReference>
<evidence type="ECO:0000313" key="3">
    <source>
        <dbReference type="Proteomes" id="UP000308133"/>
    </source>
</evidence>
<dbReference type="Gene3D" id="3.30.420.10">
    <property type="entry name" value="Ribonuclease H-like superfamily/Ribonuclease H"/>
    <property type="match status" value="1"/>
</dbReference>
<organism evidence="2 3">
    <name type="scientific">Elsinoe australis</name>
    <dbReference type="NCBI Taxonomy" id="40998"/>
    <lineage>
        <taxon>Eukaryota</taxon>
        <taxon>Fungi</taxon>
        <taxon>Dikarya</taxon>
        <taxon>Ascomycota</taxon>
        <taxon>Pezizomycotina</taxon>
        <taxon>Dothideomycetes</taxon>
        <taxon>Dothideomycetidae</taxon>
        <taxon>Myriangiales</taxon>
        <taxon>Elsinoaceae</taxon>
        <taxon>Elsinoe</taxon>
    </lineage>
</organism>
<dbReference type="InterPro" id="IPR002562">
    <property type="entry name" value="3'-5'_exonuclease_dom"/>
</dbReference>
<reference evidence="2 3" key="1">
    <citation type="submission" date="2018-02" db="EMBL/GenBank/DDBJ databases">
        <title>Draft genome sequences of Elsinoe sp., causing black scab on jojoba.</title>
        <authorList>
            <person name="Stodart B."/>
            <person name="Jeffress S."/>
            <person name="Ash G."/>
            <person name="Arun Chinnappa K."/>
        </authorList>
    </citation>
    <scope>NUCLEOTIDE SEQUENCE [LARGE SCALE GENOMIC DNA]</scope>
    <source>
        <strain evidence="2 3">Hillstone_2</strain>
    </source>
</reference>
<dbReference type="AlphaFoldDB" id="A0A4U7AT50"/>
<sequence length="308" mass="34660">MLLEPRKEVYLVDVTTLGPSAFVTSDKNGRNLKAILESSEIIKVFFDIRNDSDALFSLYNISVAGIEDLQLMELASRAFNRRNVNGLARCIERDGTMTYAEKRQWQRVKDRGKDLFDPARGGSYAVFDQRPLSEEMKSYCVQDVTFMPLLRKTYQLRLCDAWRRKIAEETKARILTSQSPKFQGKGRHMAMGPPEWISWNPGNAERKLHTLFDKGALRPNVGPSTSSSTNLDGAILAPGQDDELATLVDRLKLMNEDDKDEPSIGRDNRVSRGSSICDGQIWGTDDEDNDLDYTACDLDCGYCGSCGY</sequence>
<dbReference type="EMBL" id="PTQR01000126">
    <property type="protein sequence ID" value="TKX18744.1"/>
    <property type="molecule type" value="Genomic_DNA"/>
</dbReference>
<keyword evidence="2" id="KW-0540">Nuclease</keyword>
<evidence type="ECO:0000259" key="1">
    <source>
        <dbReference type="Pfam" id="PF01612"/>
    </source>
</evidence>
<comment type="caution">
    <text evidence="2">The sequence shown here is derived from an EMBL/GenBank/DDBJ whole genome shotgun (WGS) entry which is preliminary data.</text>
</comment>
<accession>A0A4U7AT50</accession>
<dbReference type="Pfam" id="PF01612">
    <property type="entry name" value="DNA_pol_A_exo1"/>
    <property type="match status" value="1"/>
</dbReference>
<evidence type="ECO:0000313" key="2">
    <source>
        <dbReference type="EMBL" id="TKX18744.1"/>
    </source>
</evidence>
<dbReference type="GO" id="GO:0008408">
    <property type="term" value="F:3'-5' exonuclease activity"/>
    <property type="evidence" value="ECO:0007669"/>
    <property type="project" value="InterPro"/>
</dbReference>